<dbReference type="SMART" id="SM00184">
    <property type="entry name" value="RING"/>
    <property type="match status" value="1"/>
</dbReference>
<keyword evidence="1" id="KW-0863">Zinc-finger</keyword>
<dbReference type="InterPro" id="IPR045111">
    <property type="entry name" value="Vps41/Vps8"/>
</dbReference>
<gene>
    <name evidence="4" type="ORF">GSBLH_T00000263001</name>
</gene>
<dbReference type="GO" id="GO:0034058">
    <property type="term" value="P:endosomal vesicle fusion"/>
    <property type="evidence" value="ECO:0007669"/>
    <property type="project" value="TreeGrafter"/>
</dbReference>
<sequence length="363" mass="40710">MEITAVFSAIFERAAQPLSFDAIQASFLKSAWETLVLDSTAGISAIRRALNVKVELNANRKIVAGLELLEKTAGNLLQELFDRLQARIPLAVLLSCVLNQNSGNTIRDVSNIINKVILSLQMDIESYSNFVRIYRGDYNESLHQKVEAMKRPLVGRFASCALCGADFLPENEAISVFACGHSFHARCLERGNRGNGETGETEECPICRGKREEVRKKTVKQRLLPDPAGMEASEGEAKMEKEKEKEAGNEDNDNNKIKVNDEINDKVKVKDEDEDEDEVTRWREFQRKRREKEEGSLLFIFDKMGGNQQQMLKLLEPPSLFSAAPDFPDIDPQYLIETPQPGSLPIKPNSKGECVLLFSSPFA</sequence>
<organism evidence="4">
    <name type="scientific">Blastocystis hominis</name>
    <dbReference type="NCBI Taxonomy" id="12968"/>
    <lineage>
        <taxon>Eukaryota</taxon>
        <taxon>Sar</taxon>
        <taxon>Stramenopiles</taxon>
        <taxon>Bigyra</taxon>
        <taxon>Opalozoa</taxon>
        <taxon>Opalinata</taxon>
        <taxon>Blastocystidae</taxon>
        <taxon>Blastocystis</taxon>
    </lineage>
</organism>
<dbReference type="GO" id="GO:0008270">
    <property type="term" value="F:zinc ion binding"/>
    <property type="evidence" value="ECO:0007669"/>
    <property type="project" value="UniProtKB-KW"/>
</dbReference>
<evidence type="ECO:0000256" key="2">
    <source>
        <dbReference type="SAM" id="MobiDB-lite"/>
    </source>
</evidence>
<dbReference type="GO" id="GO:0030897">
    <property type="term" value="C:HOPS complex"/>
    <property type="evidence" value="ECO:0007669"/>
    <property type="project" value="TreeGrafter"/>
</dbReference>
<dbReference type="EMBL" id="FN668638">
    <property type="protein sequence ID" value="CBK19852.2"/>
    <property type="molecule type" value="Genomic_DNA"/>
</dbReference>
<dbReference type="InterPro" id="IPR013083">
    <property type="entry name" value="Znf_RING/FYVE/PHD"/>
</dbReference>
<dbReference type="Gene3D" id="3.30.40.10">
    <property type="entry name" value="Zinc/RING finger domain, C3HC4 (zinc finger)"/>
    <property type="match status" value="1"/>
</dbReference>
<dbReference type="InterPro" id="IPR001841">
    <property type="entry name" value="Znf_RING"/>
</dbReference>
<evidence type="ECO:0000256" key="1">
    <source>
        <dbReference type="PROSITE-ProRule" id="PRU00175"/>
    </source>
</evidence>
<dbReference type="PANTHER" id="PTHR12616">
    <property type="entry name" value="VACUOLAR PROTEIN SORTING VPS41"/>
    <property type="match status" value="1"/>
</dbReference>
<dbReference type="GO" id="GO:0005770">
    <property type="term" value="C:late endosome"/>
    <property type="evidence" value="ECO:0007669"/>
    <property type="project" value="TreeGrafter"/>
</dbReference>
<evidence type="ECO:0000313" key="4">
    <source>
        <dbReference type="EMBL" id="CBK19852.2"/>
    </source>
</evidence>
<dbReference type="OrthoDB" id="289913at2759"/>
<evidence type="ECO:0000313" key="5">
    <source>
        <dbReference type="Proteomes" id="UP000008312"/>
    </source>
</evidence>
<reference evidence="4" key="1">
    <citation type="submission" date="2010-02" db="EMBL/GenBank/DDBJ databases">
        <title>Sequencing and annotation of the Blastocystis hominis genome.</title>
        <authorList>
            <person name="Wincker P."/>
        </authorList>
    </citation>
    <scope>NUCLEOTIDE SEQUENCE</scope>
    <source>
        <strain evidence="4">Singapore isolate B</strain>
    </source>
</reference>
<dbReference type="PANTHER" id="PTHR12616:SF8">
    <property type="entry name" value="VACUOLAR PROTEIN SORTING-ASSOCIATED PROTEIN 8 HOMOLOG"/>
    <property type="match status" value="1"/>
</dbReference>
<dbReference type="InParanoid" id="D8LVL3"/>
<keyword evidence="1" id="KW-0862">Zinc</keyword>
<dbReference type="Pfam" id="PF13639">
    <property type="entry name" value="zf-RING_2"/>
    <property type="match status" value="1"/>
</dbReference>
<keyword evidence="5" id="KW-1185">Reference proteome</keyword>
<dbReference type="GeneID" id="24917578"/>
<dbReference type="RefSeq" id="XP_012893900.1">
    <property type="nucleotide sequence ID" value="XM_013038446.1"/>
</dbReference>
<dbReference type="PROSITE" id="PS50089">
    <property type="entry name" value="ZF_RING_2"/>
    <property type="match status" value="1"/>
</dbReference>
<dbReference type="AlphaFoldDB" id="D8LVL3"/>
<evidence type="ECO:0000259" key="3">
    <source>
        <dbReference type="PROSITE" id="PS50089"/>
    </source>
</evidence>
<feature type="domain" description="RING-type" evidence="3">
    <location>
        <begin position="160"/>
        <end position="208"/>
    </location>
</feature>
<protein>
    <recommendedName>
        <fullName evidence="3">RING-type domain-containing protein</fullName>
    </recommendedName>
</protein>
<proteinExistence type="predicted"/>
<feature type="region of interest" description="Disordered" evidence="2">
    <location>
        <begin position="217"/>
        <end position="261"/>
    </location>
</feature>
<dbReference type="SUPFAM" id="SSF57850">
    <property type="entry name" value="RING/U-box"/>
    <property type="match status" value="1"/>
</dbReference>
<feature type="compositionally biased region" description="Basic and acidic residues" evidence="2">
    <location>
        <begin position="235"/>
        <end position="261"/>
    </location>
</feature>
<name>D8LVL3_BLAHO</name>
<dbReference type="GO" id="GO:0006623">
    <property type="term" value="P:protein targeting to vacuole"/>
    <property type="evidence" value="ECO:0007669"/>
    <property type="project" value="InterPro"/>
</dbReference>
<keyword evidence="1" id="KW-0479">Metal-binding</keyword>
<dbReference type="Proteomes" id="UP000008312">
    <property type="component" value="Unassembled WGS sequence"/>
</dbReference>
<accession>D8LVL3</accession>